<evidence type="ECO:0000313" key="2">
    <source>
        <dbReference type="EMBL" id="PIS29418.1"/>
    </source>
</evidence>
<name>A0A2H0XZ22_UNCSA</name>
<dbReference type="PROSITE" id="PS51272">
    <property type="entry name" value="SLH"/>
    <property type="match status" value="2"/>
</dbReference>
<dbReference type="Pfam" id="PF00395">
    <property type="entry name" value="SLH"/>
    <property type="match status" value="3"/>
</dbReference>
<feature type="domain" description="SLH" evidence="1">
    <location>
        <begin position="419"/>
        <end position="479"/>
    </location>
</feature>
<sequence length="624" mass="68883">MPKYFKIIFLFIGLVLWSGLSLAQEIKFSSDITRLAVGARPLGMGKTFCGLADDISAMYLNPAGLAFLAAPQALSLSGKFVNTVNYFTLAGATPASIGTLGIGYTSAGIGFSAPNLNLVEIATGEYRVIPSSNESVSFDYQNQVLAFTYGTTFFRENLAFGTTLKLFSENISGSSNGSSLGKDLDIGLLFKPNAYINLGLVAQNVLPVEQGGKITWDTGQKEAIPTTITLGTNIKLTTSGELNLGADYSYQPELGQIPGFWHLGIEWWPTPIFAARAGLDQDVIGSGTGTAFETVNNLTSGVSLKFDSFRFDYAYHKYNDLSNNDTHYFSLVFEGLKFIPLQITEPSDQLITHASTIKVAGFLQDHRVAYLQIKDQVVQASKGSFEAEVSLDLGKNTIWVAGFDRHGKLVVSKKTRVLRLIQYKDIPNDYWARETIEELGTLALMPGYKDNTFHPEKETPRANFLISLLNIGEIPPAEQLDPFPFVDIKTSDSVAPYAKAGYDTKLVVGYPDKTFRPWRILNRLEGAIMAVRFSNFTLDEVLERPYLDITARHWAINEISAAKQNNLLKFALEYLYPKKKITRAELAIMLANTPKVLVQVQALLDFEAGYEIIYPYQGVNGQLN</sequence>
<organism evidence="2 3">
    <name type="scientific">Candidatus Saganbacteria bacterium CG08_land_8_20_14_0_20_45_16</name>
    <dbReference type="NCBI Taxonomy" id="2014293"/>
    <lineage>
        <taxon>Bacteria</taxon>
        <taxon>Bacillati</taxon>
        <taxon>Saganbacteria</taxon>
    </lineage>
</organism>
<dbReference type="Gene3D" id="2.60.40.10">
    <property type="entry name" value="Immunoglobulins"/>
    <property type="match status" value="1"/>
</dbReference>
<dbReference type="InterPro" id="IPR013783">
    <property type="entry name" value="Ig-like_fold"/>
</dbReference>
<protein>
    <recommendedName>
        <fullName evidence="1">SLH domain-containing protein</fullName>
    </recommendedName>
</protein>
<feature type="domain" description="SLH" evidence="1">
    <location>
        <begin position="481"/>
        <end position="544"/>
    </location>
</feature>
<dbReference type="Proteomes" id="UP000231343">
    <property type="component" value="Unassembled WGS sequence"/>
</dbReference>
<dbReference type="Pfam" id="PF09136">
    <property type="entry name" value="Glucodextran_B"/>
    <property type="match status" value="1"/>
</dbReference>
<dbReference type="Gene3D" id="2.40.160.60">
    <property type="entry name" value="Outer membrane protein transport protein (OMPP1/FadL/TodX)"/>
    <property type="match status" value="1"/>
</dbReference>
<dbReference type="InterPro" id="IPR001119">
    <property type="entry name" value="SLH_dom"/>
</dbReference>
<reference evidence="2 3" key="1">
    <citation type="submission" date="2017-09" db="EMBL/GenBank/DDBJ databases">
        <title>Depth-based differentiation of microbial function through sediment-hosted aquifers and enrichment of novel symbionts in the deep terrestrial subsurface.</title>
        <authorList>
            <person name="Probst A.J."/>
            <person name="Ladd B."/>
            <person name="Jarett J.K."/>
            <person name="Geller-Mcgrath D.E."/>
            <person name="Sieber C.M."/>
            <person name="Emerson J.B."/>
            <person name="Anantharaman K."/>
            <person name="Thomas B.C."/>
            <person name="Malmstrom R."/>
            <person name="Stieglmeier M."/>
            <person name="Klingl A."/>
            <person name="Woyke T."/>
            <person name="Ryan C.M."/>
            <person name="Banfield J.F."/>
        </authorList>
    </citation>
    <scope>NUCLEOTIDE SEQUENCE [LARGE SCALE GENOMIC DNA]</scope>
    <source>
        <strain evidence="2">CG08_land_8_20_14_0_20_45_16</strain>
    </source>
</reference>
<dbReference type="AlphaFoldDB" id="A0A2H0XZ22"/>
<evidence type="ECO:0000259" key="1">
    <source>
        <dbReference type="PROSITE" id="PS51272"/>
    </source>
</evidence>
<comment type="caution">
    <text evidence="2">The sequence shown here is derived from an EMBL/GenBank/DDBJ whole genome shotgun (WGS) entry which is preliminary data.</text>
</comment>
<dbReference type="EMBL" id="PEYM01000086">
    <property type="protein sequence ID" value="PIS29418.1"/>
    <property type="molecule type" value="Genomic_DNA"/>
</dbReference>
<evidence type="ECO:0000313" key="3">
    <source>
        <dbReference type="Proteomes" id="UP000231343"/>
    </source>
</evidence>
<proteinExistence type="predicted"/>
<gene>
    <name evidence="2" type="ORF">COT42_05565</name>
</gene>
<accession>A0A2H0XZ22</accession>
<dbReference type="SUPFAM" id="SSF56935">
    <property type="entry name" value="Porins"/>
    <property type="match status" value="1"/>
</dbReference>